<protein>
    <submittedName>
        <fullName evidence="2">Succinate--CoA ligase [GDP-forming] subunit beta, mitochondrial</fullName>
    </submittedName>
</protein>
<feature type="region of interest" description="Disordered" evidence="1">
    <location>
        <begin position="48"/>
        <end position="69"/>
    </location>
</feature>
<gene>
    <name evidence="2" type="ORF">DPX16_19967</name>
</gene>
<dbReference type="Proteomes" id="UP000281406">
    <property type="component" value="Unassembled WGS sequence"/>
</dbReference>
<evidence type="ECO:0000313" key="2">
    <source>
        <dbReference type="EMBL" id="ROI84195.1"/>
    </source>
</evidence>
<dbReference type="Gene3D" id="3.30.1490.20">
    <property type="entry name" value="ATP-grasp fold, A domain"/>
    <property type="match status" value="1"/>
</dbReference>
<accession>A0A3N0XQX9</accession>
<organism evidence="2 3">
    <name type="scientific">Anabarilius grahami</name>
    <name type="common">Kanglang fish</name>
    <name type="synonym">Barilius grahami</name>
    <dbReference type="NCBI Taxonomy" id="495550"/>
    <lineage>
        <taxon>Eukaryota</taxon>
        <taxon>Metazoa</taxon>
        <taxon>Chordata</taxon>
        <taxon>Craniata</taxon>
        <taxon>Vertebrata</taxon>
        <taxon>Euteleostomi</taxon>
        <taxon>Actinopterygii</taxon>
        <taxon>Neopterygii</taxon>
        <taxon>Teleostei</taxon>
        <taxon>Ostariophysi</taxon>
        <taxon>Cypriniformes</taxon>
        <taxon>Xenocyprididae</taxon>
        <taxon>Xenocypridinae</taxon>
        <taxon>Xenocypridinae incertae sedis</taxon>
        <taxon>Anabarilius</taxon>
    </lineage>
</organism>
<dbReference type="GO" id="GO:0016874">
    <property type="term" value="F:ligase activity"/>
    <property type="evidence" value="ECO:0007669"/>
    <property type="project" value="UniProtKB-KW"/>
</dbReference>
<sequence>LVRVSPRRWLNLQEYQSKKLMQDSGVTVQRFFVADTASEALEAAKRLSCGTNDPTPAPKVGPVFGTDGRGAAHFKQPPVPLSNLTVKEASLMLPSSVTNRHSIMQLCLLPKHTHVHINTHKRNNKREDER</sequence>
<dbReference type="SUPFAM" id="SSF56059">
    <property type="entry name" value="Glutathione synthetase ATP-binding domain-like"/>
    <property type="match status" value="1"/>
</dbReference>
<keyword evidence="2" id="KW-0436">Ligase</keyword>
<proteinExistence type="predicted"/>
<dbReference type="Gene3D" id="3.30.470.20">
    <property type="entry name" value="ATP-grasp fold, B domain"/>
    <property type="match status" value="1"/>
</dbReference>
<name>A0A3N0XQX9_ANAGA</name>
<comment type="caution">
    <text evidence="2">The sequence shown here is derived from an EMBL/GenBank/DDBJ whole genome shotgun (WGS) entry which is preliminary data.</text>
</comment>
<evidence type="ECO:0000313" key="3">
    <source>
        <dbReference type="Proteomes" id="UP000281406"/>
    </source>
</evidence>
<keyword evidence="3" id="KW-1185">Reference proteome</keyword>
<dbReference type="OrthoDB" id="1552at2759"/>
<dbReference type="EMBL" id="RJVU01067363">
    <property type="protein sequence ID" value="ROI84195.1"/>
    <property type="molecule type" value="Genomic_DNA"/>
</dbReference>
<feature type="non-terminal residue" evidence="2">
    <location>
        <position position="1"/>
    </location>
</feature>
<dbReference type="GO" id="GO:0005524">
    <property type="term" value="F:ATP binding"/>
    <property type="evidence" value="ECO:0007669"/>
    <property type="project" value="InterPro"/>
</dbReference>
<reference evidence="2 3" key="1">
    <citation type="submission" date="2018-10" db="EMBL/GenBank/DDBJ databases">
        <title>Genome assembly for a Yunnan-Guizhou Plateau 3E fish, Anabarilius grahami (Regan), and its evolutionary and genetic applications.</title>
        <authorList>
            <person name="Jiang W."/>
        </authorList>
    </citation>
    <scope>NUCLEOTIDE SEQUENCE [LARGE SCALE GENOMIC DNA]</scope>
    <source>
        <strain evidence="2">AG-KIZ</strain>
        <tissue evidence="2">Muscle</tissue>
    </source>
</reference>
<dbReference type="InterPro" id="IPR013815">
    <property type="entry name" value="ATP_grasp_subdomain_1"/>
</dbReference>
<dbReference type="AlphaFoldDB" id="A0A3N0XQX9"/>
<evidence type="ECO:0000256" key="1">
    <source>
        <dbReference type="SAM" id="MobiDB-lite"/>
    </source>
</evidence>